<dbReference type="GO" id="GO:0046421">
    <property type="term" value="F:methylisocitrate lyase activity"/>
    <property type="evidence" value="ECO:0007669"/>
    <property type="project" value="InterPro"/>
</dbReference>
<dbReference type="InterPro" id="IPR039556">
    <property type="entry name" value="ICL/PEPM"/>
</dbReference>
<name>A0AAE0T869_9BIVA</name>
<keyword evidence="4" id="KW-0460">Magnesium</keyword>
<dbReference type="InterPro" id="IPR018523">
    <property type="entry name" value="Isocitrate_lyase_ph_CS"/>
</dbReference>
<evidence type="ECO:0008006" key="8">
    <source>
        <dbReference type="Google" id="ProtNLM"/>
    </source>
</evidence>
<dbReference type="GO" id="GO:0046872">
    <property type="term" value="F:metal ion binding"/>
    <property type="evidence" value="ECO:0007669"/>
    <property type="project" value="UniProtKB-KW"/>
</dbReference>
<dbReference type="SUPFAM" id="SSF51621">
    <property type="entry name" value="Phosphoenolpyruvate/pyruvate domain"/>
    <property type="match status" value="1"/>
</dbReference>
<keyword evidence="7" id="KW-1185">Reference proteome</keyword>
<reference evidence="6" key="1">
    <citation type="journal article" date="2021" name="Genome Biol. Evol.">
        <title>A High-Quality Reference Genome for a Parasitic Bivalve with Doubly Uniparental Inheritance (Bivalvia: Unionida).</title>
        <authorList>
            <person name="Smith C.H."/>
        </authorList>
    </citation>
    <scope>NUCLEOTIDE SEQUENCE</scope>
    <source>
        <strain evidence="6">CHS0354</strain>
    </source>
</reference>
<reference evidence="6" key="2">
    <citation type="journal article" date="2021" name="Genome Biol. Evol.">
        <title>Developing a high-quality reference genome for a parasitic bivalve with doubly uniparental inheritance (Bivalvia: Unionida).</title>
        <authorList>
            <person name="Smith C.H."/>
        </authorList>
    </citation>
    <scope>NUCLEOTIDE SEQUENCE</scope>
    <source>
        <strain evidence="6">CHS0354</strain>
        <tissue evidence="6">Mantle</tissue>
    </source>
</reference>
<dbReference type="InterPro" id="IPR040442">
    <property type="entry name" value="Pyrv_kinase-like_dom_sf"/>
</dbReference>
<accession>A0AAE0T869</accession>
<protein>
    <recommendedName>
        <fullName evidence="8">Methylisocitrate lyase</fullName>
    </recommendedName>
</protein>
<dbReference type="InterPro" id="IPR015813">
    <property type="entry name" value="Pyrv/PenolPyrv_kinase-like_dom"/>
</dbReference>
<evidence type="ECO:0000256" key="5">
    <source>
        <dbReference type="ARBA" id="ARBA00023239"/>
    </source>
</evidence>
<sequence>MALCNLQYPQGSNHYTILCKLNFPQRHDKQTEETAPAKLRRLLSGKGILQAPGVFNPLVALCAEQEGFEVAYISGAAFSASKGLPDLGLFTLSELSVTVREITRATRLALIVDIDTGFGEALNVARTIREIEEVGAAAVQIEDQVMPKKCGHLNGKALIPAEEMIEKIRACKASAKELVIIGRTDARGVIGIEETVRRANLYIEAGADVIFPEALEIKEEFEYVAKHVKAPLLANMTEFGKTPYFSSTEFEAMGYKIVIYPVTSLRVAMKAVENVFKEIKNTGTQKNFESEMQTRKELYELIRYHEYESFDMSFRQKESFR</sequence>
<keyword evidence="5" id="KW-0456">Lyase</keyword>
<dbReference type="FunFam" id="3.20.20.60:FF:000009">
    <property type="entry name" value="2-methylisocitrate lyase"/>
    <property type="match status" value="1"/>
</dbReference>
<evidence type="ECO:0000256" key="1">
    <source>
        <dbReference type="ARBA" id="ARBA00001946"/>
    </source>
</evidence>
<comment type="cofactor">
    <cofactor evidence="1">
        <name>Mg(2+)</name>
        <dbReference type="ChEBI" id="CHEBI:18420"/>
    </cofactor>
</comment>
<dbReference type="Pfam" id="PF13714">
    <property type="entry name" value="PEP_mutase"/>
    <property type="match status" value="1"/>
</dbReference>
<dbReference type="GO" id="GO:0019629">
    <property type="term" value="P:propionate catabolic process, 2-methylcitrate cycle"/>
    <property type="evidence" value="ECO:0007669"/>
    <property type="project" value="InterPro"/>
</dbReference>
<dbReference type="EMBL" id="JAEAOA010000085">
    <property type="protein sequence ID" value="KAK3605065.1"/>
    <property type="molecule type" value="Genomic_DNA"/>
</dbReference>
<dbReference type="CDD" id="cd00377">
    <property type="entry name" value="ICL_PEPM"/>
    <property type="match status" value="1"/>
</dbReference>
<dbReference type="InterPro" id="IPR012695">
    <property type="entry name" value="PrpB"/>
</dbReference>
<comment type="similarity">
    <text evidence="2">Belongs to the isocitrate lyase/PEP mutase superfamily. Methylisocitrate lyase family.</text>
</comment>
<evidence type="ECO:0000256" key="2">
    <source>
        <dbReference type="ARBA" id="ARBA00009282"/>
    </source>
</evidence>
<reference evidence="6" key="3">
    <citation type="submission" date="2023-05" db="EMBL/GenBank/DDBJ databases">
        <authorList>
            <person name="Smith C.H."/>
        </authorList>
    </citation>
    <scope>NUCLEOTIDE SEQUENCE</scope>
    <source>
        <strain evidence="6">CHS0354</strain>
        <tissue evidence="6">Mantle</tissue>
    </source>
</reference>
<evidence type="ECO:0000313" key="6">
    <source>
        <dbReference type="EMBL" id="KAK3605065.1"/>
    </source>
</evidence>
<organism evidence="6 7">
    <name type="scientific">Potamilus streckersoni</name>
    <dbReference type="NCBI Taxonomy" id="2493646"/>
    <lineage>
        <taxon>Eukaryota</taxon>
        <taxon>Metazoa</taxon>
        <taxon>Spiralia</taxon>
        <taxon>Lophotrochozoa</taxon>
        <taxon>Mollusca</taxon>
        <taxon>Bivalvia</taxon>
        <taxon>Autobranchia</taxon>
        <taxon>Heteroconchia</taxon>
        <taxon>Palaeoheterodonta</taxon>
        <taxon>Unionida</taxon>
        <taxon>Unionoidea</taxon>
        <taxon>Unionidae</taxon>
        <taxon>Ambleminae</taxon>
        <taxon>Lampsilini</taxon>
        <taxon>Potamilus</taxon>
    </lineage>
</organism>
<dbReference type="PROSITE" id="PS00161">
    <property type="entry name" value="ISOCITRATE_LYASE"/>
    <property type="match status" value="1"/>
</dbReference>
<dbReference type="Proteomes" id="UP001195483">
    <property type="component" value="Unassembled WGS sequence"/>
</dbReference>
<comment type="caution">
    <text evidence="6">The sequence shown here is derived from an EMBL/GenBank/DDBJ whole genome shotgun (WGS) entry which is preliminary data.</text>
</comment>
<dbReference type="Gene3D" id="3.20.20.60">
    <property type="entry name" value="Phosphoenolpyruvate-binding domains"/>
    <property type="match status" value="1"/>
</dbReference>
<gene>
    <name evidence="6" type="ORF">CHS0354_000731</name>
</gene>
<dbReference type="PANTHER" id="PTHR42905:SF5">
    <property type="entry name" value="CARBOXYVINYL-CARBOXYPHOSPHONATE PHOSPHORYLMUTASE, CHLOROPLASTIC"/>
    <property type="match status" value="1"/>
</dbReference>
<dbReference type="PANTHER" id="PTHR42905">
    <property type="entry name" value="PHOSPHOENOLPYRUVATE CARBOXYLASE"/>
    <property type="match status" value="1"/>
</dbReference>
<dbReference type="AlphaFoldDB" id="A0AAE0T869"/>
<proteinExistence type="inferred from homology"/>
<evidence type="ECO:0000256" key="4">
    <source>
        <dbReference type="ARBA" id="ARBA00022842"/>
    </source>
</evidence>
<evidence type="ECO:0000313" key="7">
    <source>
        <dbReference type="Proteomes" id="UP001195483"/>
    </source>
</evidence>
<evidence type="ECO:0000256" key="3">
    <source>
        <dbReference type="ARBA" id="ARBA00022723"/>
    </source>
</evidence>
<keyword evidence="3" id="KW-0479">Metal-binding</keyword>
<dbReference type="NCBIfam" id="TIGR02317">
    <property type="entry name" value="prpB"/>
    <property type="match status" value="1"/>
</dbReference>